<comment type="caution">
    <text evidence="2">The sequence shown here is derived from an EMBL/GenBank/DDBJ whole genome shotgun (WGS) entry which is preliminary data.</text>
</comment>
<dbReference type="Gene3D" id="3.20.20.80">
    <property type="entry name" value="Glycosidases"/>
    <property type="match status" value="1"/>
</dbReference>
<sequence>MSSPHTYTADDIPVHLCTHVVYSYAKLENRASSLYLGKELDTGTDEYSRILRLKERNPEVKLLLALGDRYGSDSAAWYEAIHDPPRRYHVVAMLYRLLMQYRFDGLHIDWENAVASEGNDTNNAMVKFAWVRPL</sequence>
<dbReference type="PANTHER" id="PTHR11177:SF144">
    <property type="entry name" value="CHITINASE 5"/>
    <property type="match status" value="1"/>
</dbReference>
<dbReference type="GO" id="GO:0005576">
    <property type="term" value="C:extracellular region"/>
    <property type="evidence" value="ECO:0007669"/>
    <property type="project" value="TreeGrafter"/>
</dbReference>
<dbReference type="PROSITE" id="PS51910">
    <property type="entry name" value="GH18_2"/>
    <property type="match status" value="1"/>
</dbReference>
<keyword evidence="3" id="KW-1185">Reference proteome</keyword>
<dbReference type="GO" id="GO:0004568">
    <property type="term" value="F:chitinase activity"/>
    <property type="evidence" value="ECO:0007669"/>
    <property type="project" value="TreeGrafter"/>
</dbReference>
<organism evidence="2 3">
    <name type="scientific">Rhipicephalus sanguineus</name>
    <name type="common">Brown dog tick</name>
    <name type="synonym">Ixodes sanguineus</name>
    <dbReference type="NCBI Taxonomy" id="34632"/>
    <lineage>
        <taxon>Eukaryota</taxon>
        <taxon>Metazoa</taxon>
        <taxon>Ecdysozoa</taxon>
        <taxon>Arthropoda</taxon>
        <taxon>Chelicerata</taxon>
        <taxon>Arachnida</taxon>
        <taxon>Acari</taxon>
        <taxon>Parasitiformes</taxon>
        <taxon>Ixodida</taxon>
        <taxon>Ixodoidea</taxon>
        <taxon>Ixodidae</taxon>
        <taxon>Rhipicephalinae</taxon>
        <taxon>Rhipicephalus</taxon>
        <taxon>Rhipicephalus</taxon>
    </lineage>
</organism>
<dbReference type="EMBL" id="JABSTV010001247">
    <property type="protein sequence ID" value="KAH7972091.1"/>
    <property type="molecule type" value="Genomic_DNA"/>
</dbReference>
<accession>A0A9D4T3Y9</accession>
<dbReference type="SUPFAM" id="SSF51445">
    <property type="entry name" value="(Trans)glycosidases"/>
    <property type="match status" value="1"/>
</dbReference>
<protein>
    <recommendedName>
        <fullName evidence="1">GH18 domain-containing protein</fullName>
    </recommendedName>
</protein>
<dbReference type="GO" id="GO:0006032">
    <property type="term" value="P:chitin catabolic process"/>
    <property type="evidence" value="ECO:0007669"/>
    <property type="project" value="TreeGrafter"/>
</dbReference>
<feature type="domain" description="GH18" evidence="1">
    <location>
        <begin position="1"/>
        <end position="134"/>
    </location>
</feature>
<evidence type="ECO:0000313" key="3">
    <source>
        <dbReference type="Proteomes" id="UP000821837"/>
    </source>
</evidence>
<dbReference type="Proteomes" id="UP000821837">
    <property type="component" value="Chromosome 11"/>
</dbReference>
<dbReference type="Pfam" id="PF00704">
    <property type="entry name" value="Glyco_hydro_18"/>
    <property type="match status" value="1"/>
</dbReference>
<dbReference type="OrthoDB" id="76388at2759"/>
<evidence type="ECO:0000313" key="2">
    <source>
        <dbReference type="EMBL" id="KAH7972091.1"/>
    </source>
</evidence>
<gene>
    <name evidence="2" type="ORF">HPB52_006337</name>
</gene>
<dbReference type="InterPro" id="IPR050314">
    <property type="entry name" value="Glycosyl_Hydrlase_18"/>
</dbReference>
<reference evidence="2" key="2">
    <citation type="submission" date="2021-09" db="EMBL/GenBank/DDBJ databases">
        <authorList>
            <person name="Jia N."/>
            <person name="Wang J."/>
            <person name="Shi W."/>
            <person name="Du L."/>
            <person name="Sun Y."/>
            <person name="Zhan W."/>
            <person name="Jiang J."/>
            <person name="Wang Q."/>
            <person name="Zhang B."/>
            <person name="Ji P."/>
            <person name="Sakyi L.B."/>
            <person name="Cui X."/>
            <person name="Yuan T."/>
            <person name="Jiang B."/>
            <person name="Yang W."/>
            <person name="Lam T.T.-Y."/>
            <person name="Chang Q."/>
            <person name="Ding S."/>
            <person name="Wang X."/>
            <person name="Zhu J."/>
            <person name="Ruan X."/>
            <person name="Zhao L."/>
            <person name="Wei J."/>
            <person name="Que T."/>
            <person name="Du C."/>
            <person name="Cheng J."/>
            <person name="Dai P."/>
            <person name="Han X."/>
            <person name="Huang E."/>
            <person name="Gao Y."/>
            <person name="Liu J."/>
            <person name="Shao H."/>
            <person name="Ye R."/>
            <person name="Li L."/>
            <person name="Wei W."/>
            <person name="Wang X."/>
            <person name="Wang C."/>
            <person name="Huo Q."/>
            <person name="Li W."/>
            <person name="Guo W."/>
            <person name="Chen H."/>
            <person name="Chen S."/>
            <person name="Zhou L."/>
            <person name="Zhou L."/>
            <person name="Ni X."/>
            <person name="Tian J."/>
            <person name="Zhou Y."/>
            <person name="Sheng Y."/>
            <person name="Liu T."/>
            <person name="Pan Y."/>
            <person name="Xia L."/>
            <person name="Li J."/>
            <person name="Zhao F."/>
            <person name="Cao W."/>
        </authorList>
    </citation>
    <scope>NUCLEOTIDE SEQUENCE</scope>
    <source>
        <strain evidence="2">Rsan-2018</strain>
        <tissue evidence="2">Larvae</tissue>
    </source>
</reference>
<evidence type="ECO:0000259" key="1">
    <source>
        <dbReference type="PROSITE" id="PS51910"/>
    </source>
</evidence>
<dbReference type="VEuPathDB" id="VectorBase:RSAN_030378"/>
<dbReference type="PANTHER" id="PTHR11177">
    <property type="entry name" value="CHITINASE"/>
    <property type="match status" value="1"/>
</dbReference>
<dbReference type="AlphaFoldDB" id="A0A9D4T3Y9"/>
<dbReference type="GO" id="GO:0008061">
    <property type="term" value="F:chitin binding"/>
    <property type="evidence" value="ECO:0007669"/>
    <property type="project" value="TreeGrafter"/>
</dbReference>
<reference evidence="2" key="1">
    <citation type="journal article" date="2020" name="Cell">
        <title>Large-Scale Comparative Analyses of Tick Genomes Elucidate Their Genetic Diversity and Vector Capacities.</title>
        <authorList>
            <consortium name="Tick Genome and Microbiome Consortium (TIGMIC)"/>
            <person name="Jia N."/>
            <person name="Wang J."/>
            <person name="Shi W."/>
            <person name="Du L."/>
            <person name="Sun Y."/>
            <person name="Zhan W."/>
            <person name="Jiang J.F."/>
            <person name="Wang Q."/>
            <person name="Zhang B."/>
            <person name="Ji P."/>
            <person name="Bell-Sakyi L."/>
            <person name="Cui X.M."/>
            <person name="Yuan T.T."/>
            <person name="Jiang B.G."/>
            <person name="Yang W.F."/>
            <person name="Lam T.T."/>
            <person name="Chang Q.C."/>
            <person name="Ding S.J."/>
            <person name="Wang X.J."/>
            <person name="Zhu J.G."/>
            <person name="Ruan X.D."/>
            <person name="Zhao L."/>
            <person name="Wei J.T."/>
            <person name="Ye R.Z."/>
            <person name="Que T.C."/>
            <person name="Du C.H."/>
            <person name="Zhou Y.H."/>
            <person name="Cheng J.X."/>
            <person name="Dai P.F."/>
            <person name="Guo W.B."/>
            <person name="Han X.H."/>
            <person name="Huang E.J."/>
            <person name="Li L.F."/>
            <person name="Wei W."/>
            <person name="Gao Y.C."/>
            <person name="Liu J.Z."/>
            <person name="Shao H.Z."/>
            <person name="Wang X."/>
            <person name="Wang C.C."/>
            <person name="Yang T.C."/>
            <person name="Huo Q.B."/>
            <person name="Li W."/>
            <person name="Chen H.Y."/>
            <person name="Chen S.E."/>
            <person name="Zhou L.G."/>
            <person name="Ni X.B."/>
            <person name="Tian J.H."/>
            <person name="Sheng Y."/>
            <person name="Liu T."/>
            <person name="Pan Y.S."/>
            <person name="Xia L.Y."/>
            <person name="Li J."/>
            <person name="Zhao F."/>
            <person name="Cao W.C."/>
        </authorList>
    </citation>
    <scope>NUCLEOTIDE SEQUENCE</scope>
    <source>
        <strain evidence="2">Rsan-2018</strain>
    </source>
</reference>
<dbReference type="GO" id="GO:0005975">
    <property type="term" value="P:carbohydrate metabolic process"/>
    <property type="evidence" value="ECO:0007669"/>
    <property type="project" value="InterPro"/>
</dbReference>
<name>A0A9D4T3Y9_RHISA</name>
<dbReference type="InterPro" id="IPR001223">
    <property type="entry name" value="Glyco_hydro18_cat"/>
</dbReference>
<dbReference type="InterPro" id="IPR017853">
    <property type="entry name" value="GH"/>
</dbReference>
<proteinExistence type="predicted"/>